<dbReference type="GO" id="GO:0005886">
    <property type="term" value="C:plasma membrane"/>
    <property type="evidence" value="ECO:0007669"/>
    <property type="project" value="TreeGrafter"/>
</dbReference>
<dbReference type="Gene3D" id="1.20.120.1780">
    <property type="entry name" value="UbiA prenyltransferase"/>
    <property type="match status" value="1"/>
</dbReference>
<dbReference type="GO" id="GO:0006744">
    <property type="term" value="P:ubiquinone biosynthetic process"/>
    <property type="evidence" value="ECO:0007669"/>
    <property type="project" value="TreeGrafter"/>
</dbReference>
<evidence type="ECO:0000256" key="3">
    <source>
        <dbReference type="ARBA" id="ARBA00005179"/>
    </source>
</evidence>
<dbReference type="FunFam" id="1.10.357.140:FF:000008">
    <property type="entry name" value="4-hydroxybenzoate octaprenyltransferase"/>
    <property type="match status" value="1"/>
</dbReference>
<dbReference type="Proteomes" id="UP000521872">
    <property type="component" value="Unassembled WGS sequence"/>
</dbReference>
<evidence type="ECO:0000313" key="10">
    <source>
        <dbReference type="EMBL" id="KAF4621843.1"/>
    </source>
</evidence>
<gene>
    <name evidence="10" type="ORF">D9613_012108</name>
</gene>
<comment type="cofactor">
    <cofactor evidence="1">
        <name>Mg(2+)</name>
        <dbReference type="ChEBI" id="CHEBI:18420"/>
    </cofactor>
</comment>
<proteinExistence type="inferred from homology"/>
<comment type="caution">
    <text evidence="10">The sequence shown here is derived from an EMBL/GenBank/DDBJ whole genome shotgun (WGS) entry which is preliminary data.</text>
</comment>
<evidence type="ECO:0000256" key="8">
    <source>
        <dbReference type="ARBA" id="ARBA00023136"/>
    </source>
</evidence>
<evidence type="ECO:0000256" key="9">
    <source>
        <dbReference type="SAM" id="Phobius"/>
    </source>
</evidence>
<dbReference type="PROSITE" id="PS00943">
    <property type="entry name" value="UBIA"/>
    <property type="match status" value="1"/>
</dbReference>
<accession>A0A8H4R3Q4</accession>
<evidence type="ECO:0000256" key="7">
    <source>
        <dbReference type="ARBA" id="ARBA00022989"/>
    </source>
</evidence>
<keyword evidence="8 9" id="KW-0472">Membrane</keyword>
<dbReference type="EMBL" id="JAACJL010000004">
    <property type="protein sequence ID" value="KAF4621843.1"/>
    <property type="molecule type" value="Genomic_DNA"/>
</dbReference>
<protein>
    <submittedName>
        <fullName evidence="10">Uncharacterized protein</fullName>
    </submittedName>
</protein>
<feature type="transmembrane region" description="Helical" evidence="9">
    <location>
        <begin position="156"/>
        <end position="173"/>
    </location>
</feature>
<evidence type="ECO:0000256" key="1">
    <source>
        <dbReference type="ARBA" id="ARBA00001946"/>
    </source>
</evidence>
<dbReference type="InterPro" id="IPR039653">
    <property type="entry name" value="Prenyltransferase"/>
</dbReference>
<sequence>MGYRINQLVTRIEPWIELTRVKTFAGSMLMLWPYAWALTMAAKNTTMPLQTYAKYMLLGFIGASVHHRDSIGGGCVWNDIIDKDLDKKVARTKHRPIADGRISVRGALLFTAVHIAFLLRLIWNLDLLAWYLGLAAIFPTGLTYPFMKRFTFWPQAFLGIAVNFGSIIAWPVARGDIPPQGVVLALGCWSWTVFYDTIYGCQDKKDDVSAGVKSTALLFGADVKPILSLFGGAVICSLLVSGVMNNQSWVFFLGSAAMGGIYLARLLWEVNPDIPEQCLATFNKNAFIFGFIVWSGILADYLMSI</sequence>
<comment type="subcellular location">
    <subcellularLocation>
        <location evidence="2">Membrane</location>
        <topology evidence="2">Multi-pass membrane protein</topology>
    </subcellularLocation>
</comment>
<feature type="transmembrane region" description="Helical" evidence="9">
    <location>
        <begin position="129"/>
        <end position="147"/>
    </location>
</feature>
<evidence type="ECO:0000256" key="6">
    <source>
        <dbReference type="ARBA" id="ARBA00022692"/>
    </source>
</evidence>
<evidence type="ECO:0000313" key="11">
    <source>
        <dbReference type="Proteomes" id="UP000521872"/>
    </source>
</evidence>
<dbReference type="InterPro" id="IPR000537">
    <property type="entry name" value="UbiA_prenyltransferase"/>
</dbReference>
<keyword evidence="11" id="KW-1185">Reference proteome</keyword>
<keyword evidence="7 9" id="KW-1133">Transmembrane helix</keyword>
<reference evidence="10 11" key="1">
    <citation type="submission" date="2019-12" db="EMBL/GenBank/DDBJ databases">
        <authorList>
            <person name="Floudas D."/>
            <person name="Bentzer J."/>
            <person name="Ahren D."/>
            <person name="Johansson T."/>
            <person name="Persson P."/>
            <person name="Tunlid A."/>
        </authorList>
    </citation>
    <scope>NUCLEOTIDE SEQUENCE [LARGE SCALE GENOMIC DNA]</scope>
    <source>
        <strain evidence="10 11">CBS 102.39</strain>
    </source>
</reference>
<dbReference type="Pfam" id="PF01040">
    <property type="entry name" value="UbiA"/>
    <property type="match status" value="1"/>
</dbReference>
<dbReference type="FunFam" id="1.20.120.1780:FF:000001">
    <property type="entry name" value="4-hydroxybenzoate octaprenyltransferase"/>
    <property type="match status" value="1"/>
</dbReference>
<dbReference type="Gene3D" id="1.10.357.140">
    <property type="entry name" value="UbiA prenyltransferase"/>
    <property type="match status" value="1"/>
</dbReference>
<name>A0A8H4R3Q4_9AGAR</name>
<evidence type="ECO:0000256" key="5">
    <source>
        <dbReference type="ARBA" id="ARBA00022679"/>
    </source>
</evidence>
<comment type="similarity">
    <text evidence="4">Belongs to the UbiA prenyltransferase family.</text>
</comment>
<dbReference type="PANTHER" id="PTHR11048:SF28">
    <property type="entry name" value="4-HYDROXYBENZOATE POLYPRENYLTRANSFERASE, MITOCHONDRIAL"/>
    <property type="match status" value="1"/>
</dbReference>
<evidence type="ECO:0000256" key="4">
    <source>
        <dbReference type="ARBA" id="ARBA00005985"/>
    </source>
</evidence>
<dbReference type="CDD" id="cd13959">
    <property type="entry name" value="PT_UbiA_COQ2"/>
    <property type="match status" value="1"/>
</dbReference>
<feature type="transmembrane region" description="Helical" evidence="9">
    <location>
        <begin position="226"/>
        <end position="244"/>
    </location>
</feature>
<dbReference type="InterPro" id="IPR030470">
    <property type="entry name" value="UbiA_prenylTrfase_CS"/>
</dbReference>
<feature type="transmembrane region" description="Helical" evidence="9">
    <location>
        <begin position="249"/>
        <end position="266"/>
    </location>
</feature>
<keyword evidence="5" id="KW-0808">Transferase</keyword>
<organism evidence="10 11">
    <name type="scientific">Agrocybe pediades</name>
    <dbReference type="NCBI Taxonomy" id="84607"/>
    <lineage>
        <taxon>Eukaryota</taxon>
        <taxon>Fungi</taxon>
        <taxon>Dikarya</taxon>
        <taxon>Basidiomycota</taxon>
        <taxon>Agaricomycotina</taxon>
        <taxon>Agaricomycetes</taxon>
        <taxon>Agaricomycetidae</taxon>
        <taxon>Agaricales</taxon>
        <taxon>Agaricineae</taxon>
        <taxon>Strophariaceae</taxon>
        <taxon>Agrocybe</taxon>
    </lineage>
</organism>
<dbReference type="InterPro" id="IPR044878">
    <property type="entry name" value="UbiA_sf"/>
</dbReference>
<feature type="transmembrane region" description="Helical" evidence="9">
    <location>
        <begin position="286"/>
        <end position="303"/>
    </location>
</feature>
<feature type="transmembrane region" description="Helical" evidence="9">
    <location>
        <begin position="102"/>
        <end position="123"/>
    </location>
</feature>
<dbReference type="PANTHER" id="PTHR11048">
    <property type="entry name" value="PRENYLTRANSFERASES"/>
    <property type="match status" value="1"/>
</dbReference>
<comment type="pathway">
    <text evidence="3">Secondary metabolite biosynthesis.</text>
</comment>
<evidence type="ECO:0000256" key="2">
    <source>
        <dbReference type="ARBA" id="ARBA00004141"/>
    </source>
</evidence>
<dbReference type="GO" id="GO:0016765">
    <property type="term" value="F:transferase activity, transferring alkyl or aryl (other than methyl) groups"/>
    <property type="evidence" value="ECO:0007669"/>
    <property type="project" value="InterPro"/>
</dbReference>
<dbReference type="AlphaFoldDB" id="A0A8H4R3Q4"/>
<keyword evidence="6 9" id="KW-0812">Transmembrane</keyword>